<proteinExistence type="predicted"/>
<gene>
    <name evidence="2" type="ORF">NCTC11155_02617</name>
</gene>
<dbReference type="EMBL" id="UFSX01000002">
    <property type="protein sequence ID" value="SUV43225.1"/>
    <property type="molecule type" value="Genomic_DNA"/>
</dbReference>
<evidence type="ECO:0000313" key="3">
    <source>
        <dbReference type="Proteomes" id="UP000254424"/>
    </source>
</evidence>
<accession>A0A380ZAV9</accession>
<reference evidence="2 3" key="1">
    <citation type="submission" date="2018-06" db="EMBL/GenBank/DDBJ databases">
        <authorList>
            <consortium name="Pathogen Informatics"/>
            <person name="Doyle S."/>
        </authorList>
    </citation>
    <scope>NUCLEOTIDE SEQUENCE [LARGE SCALE GENOMIC DNA]</scope>
    <source>
        <strain evidence="2 3">NCTC11155</strain>
    </source>
</reference>
<protein>
    <submittedName>
        <fullName evidence="2">Uncharacterized protein</fullName>
    </submittedName>
</protein>
<evidence type="ECO:0000256" key="1">
    <source>
        <dbReference type="SAM" id="Phobius"/>
    </source>
</evidence>
<sequence length="96" mass="11589">MGCVKMKFRYHRMISEFYFRTSDILLYYLIIFIYILYISPAETFPEKFPQKSDFFSFQCRRAAFRNLHSHKITYPMRTPVENHYTILLGASEKLVA</sequence>
<feature type="transmembrane region" description="Helical" evidence="1">
    <location>
        <begin position="21"/>
        <end position="39"/>
    </location>
</feature>
<keyword evidence="1" id="KW-0812">Transmembrane</keyword>
<keyword evidence="1" id="KW-1133">Transmembrane helix</keyword>
<organism evidence="2 3">
    <name type="scientific">Bacteroides eggerthii</name>
    <dbReference type="NCBI Taxonomy" id="28111"/>
    <lineage>
        <taxon>Bacteria</taxon>
        <taxon>Pseudomonadati</taxon>
        <taxon>Bacteroidota</taxon>
        <taxon>Bacteroidia</taxon>
        <taxon>Bacteroidales</taxon>
        <taxon>Bacteroidaceae</taxon>
        <taxon>Bacteroides</taxon>
    </lineage>
</organism>
<evidence type="ECO:0000313" key="2">
    <source>
        <dbReference type="EMBL" id="SUV43225.1"/>
    </source>
</evidence>
<dbReference type="AlphaFoldDB" id="A0A380ZAV9"/>
<keyword evidence="1" id="KW-0472">Membrane</keyword>
<dbReference type="Proteomes" id="UP000254424">
    <property type="component" value="Unassembled WGS sequence"/>
</dbReference>
<name>A0A380ZAV9_9BACE</name>